<dbReference type="OrthoDB" id="8252876at2"/>
<evidence type="ECO:0000313" key="1">
    <source>
        <dbReference type="EMBL" id="OSJ08308.1"/>
    </source>
</evidence>
<gene>
    <name evidence="1" type="ORF">BSZ18_19005</name>
</gene>
<proteinExistence type="predicted"/>
<sequence>MMCTLTQRELDFLASLKTGWQRLYRRELARLPRSGAEPDEVPPETRPIWRVVSGLSHEPVSIQDKPVWWNRHS</sequence>
<protein>
    <submittedName>
        <fullName evidence="1">Uncharacterized protein</fullName>
    </submittedName>
</protein>
<organism evidence="1 2">
    <name type="scientific">Bradyrhizobium canariense</name>
    <dbReference type="NCBI Taxonomy" id="255045"/>
    <lineage>
        <taxon>Bacteria</taxon>
        <taxon>Pseudomonadati</taxon>
        <taxon>Pseudomonadota</taxon>
        <taxon>Alphaproteobacteria</taxon>
        <taxon>Hyphomicrobiales</taxon>
        <taxon>Nitrobacteraceae</taxon>
        <taxon>Bradyrhizobium</taxon>
    </lineage>
</organism>
<dbReference type="AlphaFoldDB" id="A0A1X3FU39"/>
<evidence type="ECO:0000313" key="2">
    <source>
        <dbReference type="Proteomes" id="UP000193553"/>
    </source>
</evidence>
<dbReference type="RefSeq" id="WP_085360699.1">
    <property type="nucleotide sequence ID" value="NZ_NAFD01000178.1"/>
</dbReference>
<dbReference type="Proteomes" id="UP000193553">
    <property type="component" value="Unassembled WGS sequence"/>
</dbReference>
<dbReference type="EMBL" id="NAFI01000175">
    <property type="protein sequence ID" value="OSJ08308.1"/>
    <property type="molecule type" value="Genomic_DNA"/>
</dbReference>
<comment type="caution">
    <text evidence="1">The sequence shown here is derived from an EMBL/GenBank/DDBJ whole genome shotgun (WGS) entry which is preliminary data.</text>
</comment>
<name>A0A1X3FU39_9BRAD</name>
<accession>A0A1X3FU39</accession>
<reference evidence="1 2" key="1">
    <citation type="submission" date="2017-03" db="EMBL/GenBank/DDBJ databases">
        <title>Whole genome sequences of fourteen strains of Bradyrhizobium canariense and one strain of Bradyrhizobium japonicum isolated from Lupinus (Papilionoideae: Genisteae) species in Algeria.</title>
        <authorList>
            <person name="Crovadore J."/>
            <person name="Chekireb D."/>
            <person name="Brachmann A."/>
            <person name="Chablais R."/>
            <person name="Cochard B."/>
            <person name="Lefort F."/>
        </authorList>
    </citation>
    <scope>NUCLEOTIDE SEQUENCE [LARGE SCALE GENOMIC DNA]</scope>
    <source>
        <strain evidence="1 2">UBMA195</strain>
    </source>
</reference>